<sequence length="593" mass="59640">MIRTGTATRPRRAALGTVATLAALGALVAAGHPALARTTTAAVAAPAVAPAAPAATAQHRVLFDNTKAETAGNADWVISTSQPDPLAQNPNPTSESSWTGALSAWGVALQKTGDYSLKTLPSGNTITYGTSNALDLSNFDTFVIDEPNIRLSTAEKTAVMTFVQHGGGLFLISDHNGSDRNNDGWDSPAIINDLMTSNGVDNTDPFGFSVDLKDISKDDPRAITDATDPVLHGPFGTVTGSILADGTTFTLKPADNPSVKGLLYLTTGATGGNTNAFFVTSTFGAGRVAIWGDSSPVDDGTGSSGNTLYNGWDDPGGTDAALALNATNWLSTGSGGTGGGGAVTVTNPGTRTATVGTATSLQLAAGDTAGGTVSWTASGLPAGLSVNPATGLVSGTPTTAGSSSVTVTATDSTGPAGSATFTWTVTAAGGGGCTAGQLLANPGFETGTAAPWTETHPSGGSLVSHTTAEPARTGSYDAWLDGYGTTTTDTLAQTVAIPSGCATDTFSFWLHINTAETGSTAYDTLKVQVLNSAGTVLSTLATYSNTNAAGGYLQHSFSLAGYAGQTVTLKFTGAEDYTKQTSFVLDDTSLNVG</sequence>
<dbReference type="EMBL" id="JBHFAB010000010">
    <property type="protein sequence ID" value="MFC1418008.1"/>
    <property type="molecule type" value="Genomic_DNA"/>
</dbReference>
<organism evidence="2 3">
    <name type="scientific">Streptacidiphilus cavernicola</name>
    <dbReference type="NCBI Taxonomy" id="3342716"/>
    <lineage>
        <taxon>Bacteria</taxon>
        <taxon>Bacillati</taxon>
        <taxon>Actinomycetota</taxon>
        <taxon>Actinomycetes</taxon>
        <taxon>Kitasatosporales</taxon>
        <taxon>Streptomycetaceae</taxon>
        <taxon>Streptacidiphilus</taxon>
    </lineage>
</organism>
<feature type="chain" id="PRO_5047066724" evidence="1">
    <location>
        <begin position="37"/>
        <end position="593"/>
    </location>
</feature>
<dbReference type="SUPFAM" id="SSF49313">
    <property type="entry name" value="Cadherin-like"/>
    <property type="match status" value="1"/>
</dbReference>
<dbReference type="InterPro" id="IPR029062">
    <property type="entry name" value="Class_I_gatase-like"/>
</dbReference>
<keyword evidence="1" id="KW-0732">Signal</keyword>
<dbReference type="InterPro" id="IPR006311">
    <property type="entry name" value="TAT_signal"/>
</dbReference>
<dbReference type="Pfam" id="PF05345">
    <property type="entry name" value="He_PIG"/>
    <property type="match status" value="1"/>
</dbReference>
<dbReference type="SUPFAM" id="SSF52317">
    <property type="entry name" value="Class I glutamine amidotransferase-like"/>
    <property type="match status" value="1"/>
</dbReference>
<dbReference type="Gene3D" id="2.60.40.10">
    <property type="entry name" value="Immunoglobulins"/>
    <property type="match status" value="1"/>
</dbReference>
<comment type="caution">
    <text evidence="2">The sequence shown here is derived from an EMBL/GenBank/DDBJ whole genome shotgun (WGS) entry which is preliminary data.</text>
</comment>
<evidence type="ECO:0000256" key="1">
    <source>
        <dbReference type="SAM" id="SignalP"/>
    </source>
</evidence>
<reference evidence="2 3" key="1">
    <citation type="submission" date="2024-09" db="EMBL/GenBank/DDBJ databases">
        <authorList>
            <person name="Lee S.D."/>
        </authorList>
    </citation>
    <scope>NUCLEOTIDE SEQUENCE [LARGE SCALE GENOMIC DNA]</scope>
    <source>
        <strain evidence="2 3">N8-3</strain>
    </source>
</reference>
<protein>
    <submittedName>
        <fullName evidence="2">Ig domain-containing protein</fullName>
    </submittedName>
</protein>
<dbReference type="InterPro" id="IPR013783">
    <property type="entry name" value="Ig-like_fold"/>
</dbReference>
<evidence type="ECO:0000313" key="2">
    <source>
        <dbReference type="EMBL" id="MFC1418008.1"/>
    </source>
</evidence>
<dbReference type="RefSeq" id="WP_380536707.1">
    <property type="nucleotide sequence ID" value="NZ_JBHFAB010000010.1"/>
</dbReference>
<dbReference type="Proteomes" id="UP001592531">
    <property type="component" value="Unassembled WGS sequence"/>
</dbReference>
<evidence type="ECO:0000313" key="3">
    <source>
        <dbReference type="Proteomes" id="UP001592531"/>
    </source>
</evidence>
<name>A0ABV6VWD2_9ACTN</name>
<gene>
    <name evidence="2" type="ORF">ACEZDE_15355</name>
</gene>
<dbReference type="PROSITE" id="PS51318">
    <property type="entry name" value="TAT"/>
    <property type="match status" value="1"/>
</dbReference>
<feature type="signal peptide" evidence="1">
    <location>
        <begin position="1"/>
        <end position="36"/>
    </location>
</feature>
<accession>A0ABV6VWD2</accession>
<dbReference type="Gene3D" id="2.60.120.260">
    <property type="entry name" value="Galactose-binding domain-like"/>
    <property type="match status" value="1"/>
</dbReference>
<keyword evidence="3" id="KW-1185">Reference proteome</keyword>
<dbReference type="InterPro" id="IPR015919">
    <property type="entry name" value="Cadherin-like_sf"/>
</dbReference>
<proteinExistence type="predicted"/>